<evidence type="ECO:0000256" key="1">
    <source>
        <dbReference type="SAM" id="Phobius"/>
    </source>
</evidence>
<dbReference type="InterPro" id="IPR000326">
    <property type="entry name" value="PAP2/HPO"/>
</dbReference>
<feature type="transmembrane region" description="Helical" evidence="1">
    <location>
        <begin position="128"/>
        <end position="146"/>
    </location>
</feature>
<dbReference type="SMART" id="SM00014">
    <property type="entry name" value="acidPPc"/>
    <property type="match status" value="1"/>
</dbReference>
<feature type="transmembrane region" description="Helical" evidence="1">
    <location>
        <begin position="13"/>
        <end position="29"/>
    </location>
</feature>
<dbReference type="OrthoDB" id="8590768at2"/>
<feature type="domain" description="Phosphatidic acid phosphatase type 2/haloperoxidase" evidence="2">
    <location>
        <begin position="16"/>
        <end position="143"/>
    </location>
</feature>
<keyword evidence="4" id="KW-1185">Reference proteome</keyword>
<feature type="transmembrane region" description="Helical" evidence="1">
    <location>
        <begin position="72"/>
        <end position="91"/>
    </location>
</feature>
<name>A0A254TK26_9BURK</name>
<evidence type="ECO:0000313" key="3">
    <source>
        <dbReference type="EMBL" id="OWW20058.1"/>
    </source>
</evidence>
<dbReference type="AlphaFoldDB" id="A0A254TK26"/>
<proteinExistence type="predicted"/>
<keyword evidence="1" id="KW-0472">Membrane</keyword>
<reference evidence="3 4" key="1">
    <citation type="submission" date="2016-02" db="EMBL/GenBank/DDBJ databases">
        <authorList>
            <person name="Wen L."/>
            <person name="He K."/>
            <person name="Yang H."/>
        </authorList>
    </citation>
    <scope>NUCLEOTIDE SEQUENCE [LARGE SCALE GENOMIC DNA]</scope>
    <source>
        <strain evidence="3 4">TSA40</strain>
    </source>
</reference>
<keyword evidence="1" id="KW-0812">Transmembrane</keyword>
<comment type="caution">
    <text evidence="3">The sequence shown here is derived from an EMBL/GenBank/DDBJ whole genome shotgun (WGS) entry which is preliminary data.</text>
</comment>
<organism evidence="3 4">
    <name type="scientific">Noviherbaspirillum denitrificans</name>
    <dbReference type="NCBI Taxonomy" id="1968433"/>
    <lineage>
        <taxon>Bacteria</taxon>
        <taxon>Pseudomonadati</taxon>
        <taxon>Pseudomonadota</taxon>
        <taxon>Betaproteobacteria</taxon>
        <taxon>Burkholderiales</taxon>
        <taxon>Oxalobacteraceae</taxon>
        <taxon>Noviherbaspirillum</taxon>
    </lineage>
</organism>
<feature type="transmembrane region" description="Helical" evidence="1">
    <location>
        <begin position="36"/>
        <end position="60"/>
    </location>
</feature>
<evidence type="ECO:0000313" key="4">
    <source>
        <dbReference type="Proteomes" id="UP000197535"/>
    </source>
</evidence>
<dbReference type="Proteomes" id="UP000197535">
    <property type="component" value="Unassembled WGS sequence"/>
</dbReference>
<dbReference type="InterPro" id="IPR036938">
    <property type="entry name" value="PAP2/HPO_sf"/>
</dbReference>
<sequence>MIHWSDITHYGDVTITTLAAAAIAAWLFIEDEKRLALWWSLLFAAGMGVVVATKMAFIGWGIGIRSLDFTGFSGHAMRAAAVLPVLFYLILQRARFSVRCGGVVLGFACAVLIGVSRIVVRAHSMSEVVAGLLLGALVSLAFLHIAHTSLEKHVFKPLRIAVSVLALLPAPYVHPAPTQQWLTELTLYVSGHIQPYPRAGWHAEKPRPRDAH</sequence>
<dbReference type="Pfam" id="PF01569">
    <property type="entry name" value="PAP2"/>
    <property type="match status" value="1"/>
</dbReference>
<accession>A0A254TK26</accession>
<evidence type="ECO:0000259" key="2">
    <source>
        <dbReference type="SMART" id="SM00014"/>
    </source>
</evidence>
<dbReference type="SUPFAM" id="SSF48317">
    <property type="entry name" value="Acid phosphatase/Vanadium-dependent haloperoxidase"/>
    <property type="match status" value="1"/>
</dbReference>
<protein>
    <recommendedName>
        <fullName evidence="2">Phosphatidic acid phosphatase type 2/haloperoxidase domain-containing protein</fullName>
    </recommendedName>
</protein>
<dbReference type="Gene3D" id="1.20.144.10">
    <property type="entry name" value="Phosphatidic acid phosphatase type 2/haloperoxidase"/>
    <property type="match status" value="1"/>
</dbReference>
<gene>
    <name evidence="3" type="ORF">AYR66_11705</name>
</gene>
<feature type="transmembrane region" description="Helical" evidence="1">
    <location>
        <begin position="103"/>
        <end position="122"/>
    </location>
</feature>
<dbReference type="EMBL" id="LSTO01000001">
    <property type="protein sequence ID" value="OWW20058.1"/>
    <property type="molecule type" value="Genomic_DNA"/>
</dbReference>
<keyword evidence="1" id="KW-1133">Transmembrane helix</keyword>
<dbReference type="RefSeq" id="WP_088706950.1">
    <property type="nucleotide sequence ID" value="NZ_LSTO01000001.1"/>
</dbReference>